<dbReference type="EMBL" id="CALSDN010000011">
    <property type="protein sequence ID" value="CAH6722851.1"/>
    <property type="molecule type" value="Genomic_DNA"/>
</dbReference>
<accession>A0ACA9YCR1</accession>
<protein>
    <submittedName>
        <fullName evidence="1">WW domain-containing protein Wwm1p</fullName>
    </submittedName>
</protein>
<organism evidence="1 2">
    <name type="scientific">[Candida] jaroonii</name>
    <dbReference type="NCBI Taxonomy" id="467808"/>
    <lineage>
        <taxon>Eukaryota</taxon>
        <taxon>Fungi</taxon>
        <taxon>Dikarya</taxon>
        <taxon>Ascomycota</taxon>
        <taxon>Saccharomycotina</taxon>
        <taxon>Pichiomycetes</taxon>
        <taxon>Debaryomycetaceae</taxon>
        <taxon>Yamadazyma</taxon>
    </lineage>
</organism>
<evidence type="ECO:0000313" key="1">
    <source>
        <dbReference type="EMBL" id="CAH6722851.1"/>
    </source>
</evidence>
<evidence type="ECO:0000313" key="2">
    <source>
        <dbReference type="Proteomes" id="UP001152531"/>
    </source>
</evidence>
<proteinExistence type="predicted"/>
<reference evidence="1" key="1">
    <citation type="submission" date="2022-06" db="EMBL/GenBank/DDBJ databases">
        <authorList>
            <person name="Legras J.-L."/>
            <person name="Devillers H."/>
            <person name="Grondin C."/>
        </authorList>
    </citation>
    <scope>NUCLEOTIDE SEQUENCE</scope>
    <source>
        <strain evidence="1">CLIB 1444</strain>
    </source>
</reference>
<keyword evidence="2" id="KW-1185">Reference proteome</keyword>
<comment type="caution">
    <text evidence="1">The sequence shown here is derived from an EMBL/GenBank/DDBJ whole genome shotgun (WGS) entry which is preliminary data.</text>
</comment>
<dbReference type="Proteomes" id="UP001152531">
    <property type="component" value="Unassembled WGS sequence"/>
</dbReference>
<gene>
    <name evidence="1" type="ORF">CLIB1444_11S02586</name>
</gene>
<sequence>MAQDKSKEPIPPNGFIAKFDEKYSTWYYVNLDTKKSQWEAPTGTKFNDAPDAPPPSYNEKPQGTGASNNSQRSYPQQGYGAGNQPGYGGPQQGYGGYPQQYPQQGYGGYPQQYPQQGYGGYPQQYQQYPQQRQSRFGGGGGSMMAPAMMGLGAGALGFMAMDGIMDHQQEDAYQDGYQDGMDNGGGDFGGGDFGGGDF</sequence>
<name>A0ACA9YCR1_9ASCO</name>